<accession>F8ADF7</accession>
<evidence type="ECO:0000256" key="7">
    <source>
        <dbReference type="ARBA" id="ARBA00022692"/>
    </source>
</evidence>
<dbReference type="AlphaFoldDB" id="F8ADF7"/>
<dbReference type="SUPFAM" id="SSF54523">
    <property type="entry name" value="Pili subunits"/>
    <property type="match status" value="1"/>
</dbReference>
<dbReference type="EMBL" id="CP002683">
    <property type="protein sequence ID" value="AEH45973.1"/>
    <property type="molecule type" value="Genomic_DNA"/>
</dbReference>
<protein>
    <recommendedName>
        <fullName evidence="3">Type II secretion system core protein G</fullName>
    </recommendedName>
</protein>
<evidence type="ECO:0000256" key="5">
    <source>
        <dbReference type="ARBA" id="ARBA00022481"/>
    </source>
</evidence>
<dbReference type="InterPro" id="IPR000983">
    <property type="entry name" value="Bac_GSPG_pilin"/>
</dbReference>
<dbReference type="GO" id="GO:0015628">
    <property type="term" value="P:protein secretion by the type II secretion system"/>
    <property type="evidence" value="ECO:0007669"/>
    <property type="project" value="InterPro"/>
</dbReference>
<evidence type="ECO:0000256" key="2">
    <source>
        <dbReference type="ARBA" id="ARBA00009984"/>
    </source>
</evidence>
<keyword evidence="9" id="KW-0472">Membrane</keyword>
<keyword evidence="12" id="KW-1185">Reference proteome</keyword>
<keyword evidence="5" id="KW-0488">Methylation</keyword>
<dbReference type="PRINTS" id="PR00813">
    <property type="entry name" value="BCTERIALGSPG"/>
</dbReference>
<dbReference type="Gene3D" id="3.30.700.10">
    <property type="entry name" value="Glycoprotein, Type 4 Pilin"/>
    <property type="match status" value="1"/>
</dbReference>
<evidence type="ECO:0000313" key="11">
    <source>
        <dbReference type="EMBL" id="AEH45973.1"/>
    </source>
</evidence>
<dbReference type="PANTHER" id="PTHR30093:SF44">
    <property type="entry name" value="TYPE II SECRETION SYSTEM CORE PROTEIN G"/>
    <property type="match status" value="1"/>
</dbReference>
<dbReference type="eggNOG" id="COG2165">
    <property type="taxonomic scope" value="Bacteria"/>
</dbReference>
<dbReference type="Proteomes" id="UP000006793">
    <property type="component" value="Chromosome"/>
</dbReference>
<dbReference type="NCBIfam" id="TIGR01710">
    <property type="entry name" value="typeII_sec_gspG"/>
    <property type="match status" value="1"/>
</dbReference>
<dbReference type="InterPro" id="IPR010054">
    <property type="entry name" value="Type2_sec_GspG"/>
</dbReference>
<dbReference type="InterPro" id="IPR013545">
    <property type="entry name" value="T2SS_protein-GspG_C"/>
</dbReference>
<keyword evidence="4" id="KW-1003">Cell membrane</keyword>
<dbReference type="KEGG" id="tid:Thein_2125"/>
<dbReference type="STRING" id="667014.Thein_2125"/>
<dbReference type="GO" id="GO:0005886">
    <property type="term" value="C:plasma membrane"/>
    <property type="evidence" value="ECO:0007669"/>
    <property type="project" value="UniProtKB-SubCell"/>
</dbReference>
<evidence type="ECO:0000313" key="12">
    <source>
        <dbReference type="Proteomes" id="UP000006793"/>
    </source>
</evidence>
<dbReference type="Pfam" id="PF08334">
    <property type="entry name" value="T2SSG"/>
    <property type="match status" value="1"/>
</dbReference>
<dbReference type="GO" id="GO:0015627">
    <property type="term" value="C:type II protein secretion system complex"/>
    <property type="evidence" value="ECO:0007669"/>
    <property type="project" value="InterPro"/>
</dbReference>
<dbReference type="PANTHER" id="PTHR30093">
    <property type="entry name" value="GENERAL SECRETION PATHWAY PROTEIN G"/>
    <property type="match status" value="1"/>
</dbReference>
<proteinExistence type="inferred from homology"/>
<dbReference type="InterPro" id="IPR012902">
    <property type="entry name" value="N_methyl_site"/>
</dbReference>
<keyword evidence="7" id="KW-0812">Transmembrane</keyword>
<evidence type="ECO:0000256" key="4">
    <source>
        <dbReference type="ARBA" id="ARBA00022475"/>
    </source>
</evidence>
<dbReference type="FunCoup" id="F8ADF7">
    <property type="interactions" value="124"/>
</dbReference>
<feature type="domain" description="Type II secretion system protein GspG C-terminal" evidence="10">
    <location>
        <begin position="29"/>
        <end position="139"/>
    </location>
</feature>
<comment type="subcellular location">
    <subcellularLocation>
        <location evidence="1">Cell inner membrane</location>
        <topology evidence="1">Single-pass membrane protein</topology>
    </subcellularLocation>
</comment>
<dbReference type="RefSeq" id="WP_013908712.1">
    <property type="nucleotide sequence ID" value="NC_015681.1"/>
</dbReference>
<comment type="similarity">
    <text evidence="2">Belongs to the GSP G family.</text>
</comment>
<gene>
    <name evidence="11" type="ordered locus">Thein_2125</name>
</gene>
<evidence type="ECO:0000259" key="10">
    <source>
        <dbReference type="Pfam" id="PF08334"/>
    </source>
</evidence>
<dbReference type="PaxDb" id="667014-Thein_2125"/>
<name>F8ADF7_THEID</name>
<dbReference type="Pfam" id="PF07963">
    <property type="entry name" value="N_methyl"/>
    <property type="match status" value="1"/>
</dbReference>
<dbReference type="NCBIfam" id="TIGR02532">
    <property type="entry name" value="IV_pilin_GFxxxE"/>
    <property type="match status" value="1"/>
</dbReference>
<evidence type="ECO:0000256" key="8">
    <source>
        <dbReference type="ARBA" id="ARBA00022989"/>
    </source>
</evidence>
<dbReference type="InParanoid" id="F8ADF7"/>
<evidence type="ECO:0000256" key="6">
    <source>
        <dbReference type="ARBA" id="ARBA00022519"/>
    </source>
</evidence>
<dbReference type="HOGENOM" id="CLU_091705_2_0_0"/>
<reference evidence="11 12" key="2">
    <citation type="journal article" date="2012" name="Stand. Genomic Sci.">
        <title>Complete genome sequence of the thermophilic sulfate-reducing ocean bacterium Thermodesulfatator indicus type strain (CIR29812(T)).</title>
        <authorList>
            <person name="Anderson I."/>
            <person name="Saunders E."/>
            <person name="Lapidus A."/>
            <person name="Nolan M."/>
            <person name="Lucas S."/>
            <person name="Tice H."/>
            <person name="Del Rio T.G."/>
            <person name="Cheng J.F."/>
            <person name="Han C."/>
            <person name="Tapia R."/>
            <person name="Goodwin L.A."/>
            <person name="Pitluck S."/>
            <person name="Liolios K."/>
            <person name="Mavromatis K."/>
            <person name="Pagani I."/>
            <person name="Ivanova N."/>
            <person name="Mikhailova N."/>
            <person name="Pati A."/>
            <person name="Chen A."/>
            <person name="Palaniappan K."/>
            <person name="Land M."/>
            <person name="Hauser L."/>
            <person name="Jeffries C.D."/>
            <person name="Chang Y.J."/>
            <person name="Brambilla E.M."/>
            <person name="Rohde M."/>
            <person name="Spring S."/>
            <person name="Goker M."/>
            <person name="Detter J.C."/>
            <person name="Woyke T."/>
            <person name="Bristow J."/>
            <person name="Eisen J.A."/>
            <person name="Markowitz V."/>
            <person name="Hugenholtz P."/>
            <person name="Kyrpides N.C."/>
            <person name="Klenk H.P."/>
        </authorList>
    </citation>
    <scope>NUCLEOTIDE SEQUENCE [LARGE SCALE GENOMIC DNA]</scope>
    <source>
        <strain evidence="12">DSM 15286 / JCM 11887 / CIR29812</strain>
    </source>
</reference>
<evidence type="ECO:0000256" key="1">
    <source>
        <dbReference type="ARBA" id="ARBA00004377"/>
    </source>
</evidence>
<keyword evidence="8" id="KW-1133">Transmembrane helix</keyword>
<sequence length="140" mass="15627">MKRKRAFTLLELLVVLVILGLLAALVGPRLIGKVGKAKSQIARSQIALLESALDQYRLDMGHYPTTEEGLKALVEPPANEEDKAKWQGPYLKKRKVPLDPWGRPYHYRSPGEHGDYDLWTYGADGKPGGEGEDADITSWE</sequence>
<evidence type="ECO:0000256" key="9">
    <source>
        <dbReference type="ARBA" id="ARBA00023136"/>
    </source>
</evidence>
<dbReference type="InterPro" id="IPR045584">
    <property type="entry name" value="Pilin-like"/>
</dbReference>
<keyword evidence="6" id="KW-0997">Cell inner membrane</keyword>
<organism evidence="11 12">
    <name type="scientific">Thermodesulfatator indicus (strain DSM 15286 / JCM 11887 / CIR29812)</name>
    <dbReference type="NCBI Taxonomy" id="667014"/>
    <lineage>
        <taxon>Bacteria</taxon>
        <taxon>Pseudomonadati</taxon>
        <taxon>Thermodesulfobacteriota</taxon>
        <taxon>Thermodesulfobacteria</taxon>
        <taxon>Thermodesulfobacteriales</taxon>
        <taxon>Thermodesulfatatoraceae</taxon>
        <taxon>Thermodesulfatator</taxon>
    </lineage>
</organism>
<reference evidence="12" key="1">
    <citation type="submission" date="2011-04" db="EMBL/GenBank/DDBJ databases">
        <title>The complete genome of Thermodesulfatator indicus DSM 15286.</title>
        <authorList>
            <person name="Lucas S."/>
            <person name="Copeland A."/>
            <person name="Lapidus A."/>
            <person name="Bruce D."/>
            <person name="Goodwin L."/>
            <person name="Pitluck S."/>
            <person name="Peters L."/>
            <person name="Kyrpides N."/>
            <person name="Mavromatis K."/>
            <person name="Pagani I."/>
            <person name="Ivanova N."/>
            <person name="Saunders L."/>
            <person name="Detter J.C."/>
            <person name="Tapia R."/>
            <person name="Han C."/>
            <person name="Land M."/>
            <person name="Hauser L."/>
            <person name="Markowitz V."/>
            <person name="Cheng J.-F."/>
            <person name="Hugenholtz P."/>
            <person name="Woyke T."/>
            <person name="Wu D."/>
            <person name="Spring S."/>
            <person name="Schroeder M."/>
            <person name="Brambilla E."/>
            <person name="Klenk H.-P."/>
            <person name="Eisen J.A."/>
        </authorList>
    </citation>
    <scope>NUCLEOTIDE SEQUENCE [LARGE SCALE GENOMIC DNA]</scope>
    <source>
        <strain evidence="12">DSM 15286 / JCM 11887 / CIR29812</strain>
    </source>
</reference>
<evidence type="ECO:0000256" key="3">
    <source>
        <dbReference type="ARBA" id="ARBA00020042"/>
    </source>
</evidence>
<dbReference type="OrthoDB" id="9795612at2"/>